<dbReference type="GO" id="GO:0005634">
    <property type="term" value="C:nucleus"/>
    <property type="evidence" value="ECO:0007669"/>
    <property type="project" value="UniProtKB-SubCell"/>
</dbReference>
<name>A0A6P6YC56_DERPT</name>
<dbReference type="Pfam" id="PF01853">
    <property type="entry name" value="MOZ_SAS"/>
    <property type="match status" value="1"/>
</dbReference>
<evidence type="ECO:0000259" key="13">
    <source>
        <dbReference type="PROSITE" id="PS51726"/>
    </source>
</evidence>
<keyword evidence="5" id="KW-0479">Metal-binding</keyword>
<dbReference type="InterPro" id="IPR016181">
    <property type="entry name" value="Acyl_CoA_acyltransferase"/>
</dbReference>
<feature type="active site" description="Proton donor/acceptor" evidence="11">
    <location>
        <position position="266"/>
    </location>
</feature>
<sequence length="311" mass="36773">MRCKQVSESILIALTVPSEFDFLQSSEETQEQQKAYLHWKGYDRRLDTWVEWSKIKKYTTDVTDSDYDLESLESDGHEGIDKNYLLSHVEVTKFKSIELIRLGRYIISCWYFSPYPKYVQNSKCLYLCEYCLAFFRFESEILQHKQRCALRHPPGNEIYRHNNLSVWEVDGGLARVYCENLCYLSKLFLDHKTLKHPVNLFLFYILTEKNDYGFEIVGYFSREKYSYNNVSCILVLPQCQRKGFGQFMIAFSYLLSLRRERRGTPERPLSDLGRVSYESFWKENILRSITESNNISLNALAAELAFTIDNH</sequence>
<evidence type="ECO:0000256" key="8">
    <source>
        <dbReference type="ARBA" id="ARBA00022853"/>
    </source>
</evidence>
<dbReference type="GO" id="GO:0004402">
    <property type="term" value="F:histone acetyltransferase activity"/>
    <property type="evidence" value="ECO:0007669"/>
    <property type="project" value="InterPro"/>
</dbReference>
<dbReference type="GO" id="GO:0006357">
    <property type="term" value="P:regulation of transcription by RNA polymerase II"/>
    <property type="evidence" value="ECO:0007669"/>
    <property type="project" value="TreeGrafter"/>
</dbReference>
<evidence type="ECO:0000256" key="9">
    <source>
        <dbReference type="ARBA" id="ARBA00022990"/>
    </source>
</evidence>
<dbReference type="OrthoDB" id="787137at2759"/>
<evidence type="ECO:0000256" key="12">
    <source>
        <dbReference type="RuleBase" id="RU361211"/>
    </source>
</evidence>
<comment type="subcellular location">
    <subcellularLocation>
        <location evidence="1 12">Nucleus</location>
    </subcellularLocation>
</comment>
<dbReference type="PROSITE" id="PS51726">
    <property type="entry name" value="MYST_HAT"/>
    <property type="match status" value="1"/>
</dbReference>
<evidence type="ECO:0000256" key="5">
    <source>
        <dbReference type="ARBA" id="ARBA00022723"/>
    </source>
</evidence>
<dbReference type="Gene3D" id="3.30.60.60">
    <property type="entry name" value="N-acetyl transferase-like"/>
    <property type="match status" value="1"/>
</dbReference>
<dbReference type="SUPFAM" id="SSF55729">
    <property type="entry name" value="Acyl-CoA N-acyltransferases (Nat)"/>
    <property type="match status" value="1"/>
</dbReference>
<dbReference type="PANTHER" id="PTHR10615">
    <property type="entry name" value="HISTONE ACETYLTRANSFERASE"/>
    <property type="match status" value="1"/>
</dbReference>
<keyword evidence="6" id="KW-0863">Zinc-finger</keyword>
<dbReference type="Pfam" id="PF17772">
    <property type="entry name" value="zf-MYST"/>
    <property type="match status" value="1"/>
</dbReference>
<evidence type="ECO:0000256" key="3">
    <source>
        <dbReference type="ARBA" id="ARBA00013184"/>
    </source>
</evidence>
<dbReference type="InterPro" id="IPR016197">
    <property type="entry name" value="Chromo-like_dom_sf"/>
</dbReference>
<dbReference type="Gene3D" id="3.40.630.30">
    <property type="match status" value="1"/>
</dbReference>
<keyword evidence="4" id="KW-0808">Transferase</keyword>
<keyword evidence="8" id="KW-0156">Chromatin regulator</keyword>
<evidence type="ECO:0000313" key="14">
    <source>
        <dbReference type="Proteomes" id="UP000515146"/>
    </source>
</evidence>
<dbReference type="InterPro" id="IPR050603">
    <property type="entry name" value="MYST_HAT"/>
</dbReference>
<dbReference type="GO" id="GO:0003682">
    <property type="term" value="F:chromatin binding"/>
    <property type="evidence" value="ECO:0007669"/>
    <property type="project" value="TreeGrafter"/>
</dbReference>
<evidence type="ECO:0000256" key="11">
    <source>
        <dbReference type="PIRSR" id="PIRSR602717-51"/>
    </source>
</evidence>
<dbReference type="SUPFAM" id="SSF54160">
    <property type="entry name" value="Chromo domain-like"/>
    <property type="match status" value="1"/>
</dbReference>
<dbReference type="Gene3D" id="1.10.10.10">
    <property type="entry name" value="Winged helix-like DNA-binding domain superfamily/Winged helix DNA-binding domain"/>
    <property type="match status" value="1"/>
</dbReference>
<reference evidence="15" key="1">
    <citation type="submission" date="2025-08" db="UniProtKB">
        <authorList>
            <consortium name="RefSeq"/>
        </authorList>
    </citation>
    <scope>IDENTIFICATION</scope>
    <source>
        <strain evidence="15">Airmid</strain>
    </source>
</reference>
<evidence type="ECO:0000313" key="15">
    <source>
        <dbReference type="RefSeq" id="XP_027202865.1"/>
    </source>
</evidence>
<comment type="similarity">
    <text evidence="2 12">Belongs to the MYST (SAS/MOZ) family.</text>
</comment>
<evidence type="ECO:0000256" key="7">
    <source>
        <dbReference type="ARBA" id="ARBA00022833"/>
    </source>
</evidence>
<protein>
    <recommendedName>
        <fullName evidence="3 12">Histone acetyltransferase</fullName>
        <ecNumber evidence="3 12">2.3.1.48</ecNumber>
    </recommendedName>
</protein>
<dbReference type="InterPro" id="IPR036388">
    <property type="entry name" value="WH-like_DNA-bd_sf"/>
</dbReference>
<accession>A0A6P6YC56</accession>
<dbReference type="GO" id="GO:0003712">
    <property type="term" value="F:transcription coregulator activity"/>
    <property type="evidence" value="ECO:0007669"/>
    <property type="project" value="TreeGrafter"/>
</dbReference>
<gene>
    <name evidence="15" type="primary">LOC113796766</name>
</gene>
<dbReference type="InterPro" id="IPR002717">
    <property type="entry name" value="HAT_MYST-type"/>
</dbReference>
<evidence type="ECO:0000256" key="2">
    <source>
        <dbReference type="ARBA" id="ARBA00010107"/>
    </source>
</evidence>
<feature type="domain" description="MYST-type HAT" evidence="13">
    <location>
        <begin position="92"/>
        <end position="311"/>
    </location>
</feature>
<dbReference type="GO" id="GO:0008270">
    <property type="term" value="F:zinc ion binding"/>
    <property type="evidence" value="ECO:0007669"/>
    <property type="project" value="UniProtKB-KW"/>
</dbReference>
<dbReference type="Gene3D" id="2.30.30.140">
    <property type="match status" value="1"/>
</dbReference>
<dbReference type="AlphaFoldDB" id="A0A6P6YC56"/>
<dbReference type="InParanoid" id="A0A6P6YC56"/>
<proteinExistence type="inferred from homology"/>
<comment type="catalytic activity">
    <reaction evidence="12">
        <text>L-lysyl-[protein] + acetyl-CoA = N(6)-acetyl-L-lysyl-[protein] + CoA + H(+)</text>
        <dbReference type="Rhea" id="RHEA:45948"/>
        <dbReference type="Rhea" id="RHEA-COMP:9752"/>
        <dbReference type="Rhea" id="RHEA-COMP:10731"/>
        <dbReference type="ChEBI" id="CHEBI:15378"/>
        <dbReference type="ChEBI" id="CHEBI:29969"/>
        <dbReference type="ChEBI" id="CHEBI:57287"/>
        <dbReference type="ChEBI" id="CHEBI:57288"/>
        <dbReference type="ChEBI" id="CHEBI:61930"/>
        <dbReference type="EC" id="2.3.1.48"/>
    </reaction>
</comment>
<keyword evidence="7" id="KW-0862">Zinc</keyword>
<dbReference type="GO" id="GO:0000785">
    <property type="term" value="C:chromatin"/>
    <property type="evidence" value="ECO:0007669"/>
    <property type="project" value="TreeGrafter"/>
</dbReference>
<dbReference type="OMA" id="CGPNDYE"/>
<dbReference type="Pfam" id="PF11717">
    <property type="entry name" value="Tudor-knot"/>
    <property type="match status" value="1"/>
</dbReference>
<evidence type="ECO:0000256" key="6">
    <source>
        <dbReference type="ARBA" id="ARBA00022771"/>
    </source>
</evidence>
<evidence type="ECO:0000256" key="1">
    <source>
        <dbReference type="ARBA" id="ARBA00004123"/>
    </source>
</evidence>
<dbReference type="InterPro" id="IPR025995">
    <property type="entry name" value="Tudor-knot"/>
</dbReference>
<dbReference type="RefSeq" id="XP_027202865.1">
    <property type="nucleotide sequence ID" value="XM_027347064.1"/>
</dbReference>
<dbReference type="InterPro" id="IPR040706">
    <property type="entry name" value="Zf-MYST"/>
</dbReference>
<evidence type="ECO:0000256" key="10">
    <source>
        <dbReference type="ARBA" id="ARBA00023242"/>
    </source>
</evidence>
<dbReference type="PANTHER" id="PTHR10615:SF161">
    <property type="entry name" value="HISTONE ACETYLTRANSFERASE KAT7"/>
    <property type="match status" value="1"/>
</dbReference>
<organism evidence="14 15">
    <name type="scientific">Dermatophagoides pteronyssinus</name>
    <name type="common">European house dust mite</name>
    <dbReference type="NCBI Taxonomy" id="6956"/>
    <lineage>
        <taxon>Eukaryota</taxon>
        <taxon>Metazoa</taxon>
        <taxon>Ecdysozoa</taxon>
        <taxon>Arthropoda</taxon>
        <taxon>Chelicerata</taxon>
        <taxon>Arachnida</taxon>
        <taxon>Acari</taxon>
        <taxon>Acariformes</taxon>
        <taxon>Sarcoptiformes</taxon>
        <taxon>Astigmata</taxon>
        <taxon>Psoroptidia</taxon>
        <taxon>Analgoidea</taxon>
        <taxon>Pyroglyphidae</taxon>
        <taxon>Dermatophagoidinae</taxon>
        <taxon>Dermatophagoides</taxon>
    </lineage>
</organism>
<keyword evidence="14" id="KW-1185">Reference proteome</keyword>
<keyword evidence="10 12" id="KW-0539">Nucleus</keyword>
<dbReference type="Proteomes" id="UP000515146">
    <property type="component" value="Unplaced"/>
</dbReference>
<dbReference type="KEGG" id="dpte:113796766"/>
<dbReference type="EC" id="2.3.1.48" evidence="3 12"/>
<evidence type="ECO:0000256" key="4">
    <source>
        <dbReference type="ARBA" id="ARBA00022679"/>
    </source>
</evidence>
<keyword evidence="9" id="KW-0007">Acetylation</keyword>